<proteinExistence type="inferred from homology"/>
<name>A0ABR9XFP6_9SPHI</name>
<evidence type="ECO:0000256" key="5">
    <source>
        <dbReference type="ARBA" id="ARBA00022475"/>
    </source>
</evidence>
<comment type="subcellular location">
    <subcellularLocation>
        <location evidence="1">Cell inner membrane</location>
        <topology evidence="1">Multi-pass membrane protein</topology>
    </subcellularLocation>
</comment>
<evidence type="ECO:0000256" key="9">
    <source>
        <dbReference type="ARBA" id="ARBA00022741"/>
    </source>
</evidence>
<dbReference type="Proteomes" id="UP000632774">
    <property type="component" value="Unassembled WGS sequence"/>
</dbReference>
<sequence>MQGTDKFQKKLPNQEIDYFKIGKILLSRWYWVAGTVLLCMGIAKVYLWVTPKLYSSSVATLKFEDKKSEISDLGGNFVTNTNNTSKIQSEVFVIQSSQLILRAIKKLDYRVSFYLSGRLRTSDLYPQKLLDIQFITLDSVNFYRDKITFRPVNNTTFNLSYQLGGSKVTQKNYAYNTPVTIGPTTFSIKYPGELSSGTIIIFKFNSPEDFLGRAKGGLRTGELVKNSNIITLQETDLNPVFASDVLNAILDEYLIYDREQKTKSASQIIKFIDRQLSFLSDSVKGSEKDVQEYKQRNKIVNVNSAAENVLAKSKDIEAQRSLLRMQLLAIDEFKDKLIREKDNANLNFNLSGTVDPLLSGIITTFNSLIAERNSLLKTYTNNSPPVQDINNQILRIKNAALSNVNSTRETIQRNLSYMDGQANSVNQQIATLPVAERDMISLERSFEINEKVFNILKEKKLDAQISSSAILPGASIVDRAQPNLGPIAPNEEQINRNAILTGLLVGLAIIVLIRVLNPYIYDKETVESLTTVPIIGVIRKFPGSIDEDNSQLLAISKPRSIFAESVRSVRTNLNFLASEKESKVICITSEVAGEGKSFVAVNLSSTLALINKRVILIGADLRRSRIHRTFNIPNDLGLSNYLANQATSDDIIHHSEVENLHFIISGPVPPNPSELLHSHRMNLLISELRTKYDIIIIDTAPIGLVSDSIPLIRVSDINVFVIRSGKSKYYAATVPQRIAQEYHLDNTVIVLNAFEEDLLHSRYYTTKFTGEGYGSRYYYYSDYSGYTSSGYYVDNEEKKWWDIRRWFKI</sequence>
<dbReference type="InterPro" id="IPR005702">
    <property type="entry name" value="Wzc-like_C"/>
</dbReference>
<evidence type="ECO:0000256" key="4">
    <source>
        <dbReference type="ARBA" id="ARBA00011903"/>
    </source>
</evidence>
<evidence type="ECO:0000256" key="6">
    <source>
        <dbReference type="ARBA" id="ARBA00022519"/>
    </source>
</evidence>
<comment type="similarity">
    <text evidence="2">Belongs to the CpsD/CapB family.</text>
</comment>
<evidence type="ECO:0000256" key="16">
    <source>
        <dbReference type="SAM" id="Phobius"/>
    </source>
</evidence>
<dbReference type="EC" id="2.7.10.2" evidence="4"/>
<organism evidence="19 20">
    <name type="scientific">Mucilaginibacter boryungensis</name>
    <dbReference type="NCBI Taxonomy" id="768480"/>
    <lineage>
        <taxon>Bacteria</taxon>
        <taxon>Pseudomonadati</taxon>
        <taxon>Bacteroidota</taxon>
        <taxon>Sphingobacteriia</taxon>
        <taxon>Sphingobacteriales</taxon>
        <taxon>Sphingobacteriaceae</taxon>
        <taxon>Mucilaginibacter</taxon>
    </lineage>
</organism>
<keyword evidence="12 16" id="KW-1133">Transmembrane helix</keyword>
<keyword evidence="13 16" id="KW-0472">Membrane</keyword>
<dbReference type="InterPro" id="IPR003856">
    <property type="entry name" value="LPS_length_determ_N"/>
</dbReference>
<dbReference type="InterPro" id="IPR025669">
    <property type="entry name" value="AAA_dom"/>
</dbReference>
<protein>
    <recommendedName>
        <fullName evidence="4">non-specific protein-tyrosine kinase</fullName>
        <ecNumber evidence="4">2.7.10.2</ecNumber>
    </recommendedName>
</protein>
<dbReference type="EMBL" id="JADFFM010000001">
    <property type="protein sequence ID" value="MBE9666015.1"/>
    <property type="molecule type" value="Genomic_DNA"/>
</dbReference>
<comment type="caution">
    <text evidence="19">The sequence shown here is derived from an EMBL/GenBank/DDBJ whole genome shotgun (WGS) entry which is preliminary data.</text>
</comment>
<dbReference type="RefSeq" id="WP_194105390.1">
    <property type="nucleotide sequence ID" value="NZ_JADFFM010000001.1"/>
</dbReference>
<gene>
    <name evidence="19" type="ORF">IRJ18_06550</name>
</gene>
<feature type="transmembrane region" description="Helical" evidence="16">
    <location>
        <begin position="29"/>
        <end position="49"/>
    </location>
</feature>
<evidence type="ECO:0000256" key="13">
    <source>
        <dbReference type="ARBA" id="ARBA00023136"/>
    </source>
</evidence>
<comment type="similarity">
    <text evidence="3">Belongs to the etk/wzc family.</text>
</comment>
<keyword evidence="7 19" id="KW-0808">Transferase</keyword>
<evidence type="ECO:0000256" key="3">
    <source>
        <dbReference type="ARBA" id="ARBA00008883"/>
    </source>
</evidence>
<comment type="catalytic activity">
    <reaction evidence="15">
        <text>L-tyrosyl-[protein] + ATP = O-phospho-L-tyrosyl-[protein] + ADP + H(+)</text>
        <dbReference type="Rhea" id="RHEA:10596"/>
        <dbReference type="Rhea" id="RHEA-COMP:10136"/>
        <dbReference type="Rhea" id="RHEA-COMP:20101"/>
        <dbReference type="ChEBI" id="CHEBI:15378"/>
        <dbReference type="ChEBI" id="CHEBI:30616"/>
        <dbReference type="ChEBI" id="CHEBI:46858"/>
        <dbReference type="ChEBI" id="CHEBI:61978"/>
        <dbReference type="ChEBI" id="CHEBI:456216"/>
        <dbReference type="EC" id="2.7.10.2"/>
    </reaction>
</comment>
<evidence type="ECO:0000256" key="8">
    <source>
        <dbReference type="ARBA" id="ARBA00022692"/>
    </source>
</evidence>
<evidence type="ECO:0000256" key="14">
    <source>
        <dbReference type="ARBA" id="ARBA00023137"/>
    </source>
</evidence>
<evidence type="ECO:0000259" key="18">
    <source>
        <dbReference type="Pfam" id="PF13614"/>
    </source>
</evidence>
<keyword evidence="5" id="KW-1003">Cell membrane</keyword>
<dbReference type="PANTHER" id="PTHR32309:SF13">
    <property type="entry name" value="FERRIC ENTEROBACTIN TRANSPORT PROTEIN FEPE"/>
    <property type="match status" value="1"/>
</dbReference>
<reference evidence="19 20" key="1">
    <citation type="submission" date="2020-10" db="EMBL/GenBank/DDBJ databases">
        <title>Mucilaginibacter mali sp. nov., isolated from rhizosphere soil of apple orchard.</title>
        <authorList>
            <person name="Lee J.-S."/>
            <person name="Kim H.S."/>
            <person name="Kim J.-S."/>
        </authorList>
    </citation>
    <scope>NUCLEOTIDE SEQUENCE [LARGE SCALE GENOMIC DNA]</scope>
    <source>
        <strain evidence="19 20">KCTC 23157</strain>
    </source>
</reference>
<dbReference type="InterPro" id="IPR050445">
    <property type="entry name" value="Bact_polysacc_biosynth/exp"/>
</dbReference>
<keyword evidence="10" id="KW-0418">Kinase</keyword>
<dbReference type="Gene3D" id="3.40.50.300">
    <property type="entry name" value="P-loop containing nucleotide triphosphate hydrolases"/>
    <property type="match status" value="1"/>
</dbReference>
<dbReference type="PANTHER" id="PTHR32309">
    <property type="entry name" value="TYROSINE-PROTEIN KINASE"/>
    <property type="match status" value="1"/>
</dbReference>
<evidence type="ECO:0000313" key="20">
    <source>
        <dbReference type="Proteomes" id="UP000632774"/>
    </source>
</evidence>
<feature type="domain" description="AAA" evidence="18">
    <location>
        <begin position="583"/>
        <end position="702"/>
    </location>
</feature>
<evidence type="ECO:0000313" key="19">
    <source>
        <dbReference type="EMBL" id="MBE9666015.1"/>
    </source>
</evidence>
<keyword evidence="20" id="KW-1185">Reference proteome</keyword>
<accession>A0ABR9XFP6</accession>
<evidence type="ECO:0000256" key="1">
    <source>
        <dbReference type="ARBA" id="ARBA00004429"/>
    </source>
</evidence>
<keyword evidence="11" id="KW-0067">ATP-binding</keyword>
<dbReference type="GO" id="GO:0004715">
    <property type="term" value="F:non-membrane spanning protein tyrosine kinase activity"/>
    <property type="evidence" value="ECO:0007669"/>
    <property type="project" value="UniProtKB-EC"/>
</dbReference>
<dbReference type="CDD" id="cd05387">
    <property type="entry name" value="BY-kinase"/>
    <property type="match status" value="1"/>
</dbReference>
<evidence type="ECO:0000256" key="2">
    <source>
        <dbReference type="ARBA" id="ARBA00007316"/>
    </source>
</evidence>
<keyword evidence="8 16" id="KW-0812">Transmembrane</keyword>
<keyword evidence="6" id="KW-0997">Cell inner membrane</keyword>
<evidence type="ECO:0000256" key="10">
    <source>
        <dbReference type="ARBA" id="ARBA00022777"/>
    </source>
</evidence>
<evidence type="ECO:0000256" key="15">
    <source>
        <dbReference type="ARBA" id="ARBA00051245"/>
    </source>
</evidence>
<dbReference type="InterPro" id="IPR027417">
    <property type="entry name" value="P-loop_NTPase"/>
</dbReference>
<dbReference type="SUPFAM" id="SSF52540">
    <property type="entry name" value="P-loop containing nucleoside triphosphate hydrolases"/>
    <property type="match status" value="1"/>
</dbReference>
<dbReference type="NCBIfam" id="TIGR01007">
    <property type="entry name" value="eps_fam"/>
    <property type="match status" value="1"/>
</dbReference>
<keyword evidence="14" id="KW-0829">Tyrosine-protein kinase</keyword>
<evidence type="ECO:0000256" key="12">
    <source>
        <dbReference type="ARBA" id="ARBA00022989"/>
    </source>
</evidence>
<feature type="domain" description="Polysaccharide chain length determinant N-terminal" evidence="17">
    <location>
        <begin position="14"/>
        <end position="107"/>
    </location>
</feature>
<keyword evidence="9" id="KW-0547">Nucleotide-binding</keyword>
<dbReference type="Pfam" id="PF02706">
    <property type="entry name" value="Wzz"/>
    <property type="match status" value="1"/>
</dbReference>
<evidence type="ECO:0000259" key="17">
    <source>
        <dbReference type="Pfam" id="PF02706"/>
    </source>
</evidence>
<dbReference type="Pfam" id="PF13614">
    <property type="entry name" value="AAA_31"/>
    <property type="match status" value="1"/>
</dbReference>
<evidence type="ECO:0000256" key="11">
    <source>
        <dbReference type="ARBA" id="ARBA00022840"/>
    </source>
</evidence>
<evidence type="ECO:0000256" key="7">
    <source>
        <dbReference type="ARBA" id="ARBA00022679"/>
    </source>
</evidence>